<dbReference type="EMBL" id="CP064795">
    <property type="protein sequence ID" value="QPG05135.1"/>
    <property type="molecule type" value="Genomic_DNA"/>
</dbReference>
<organism evidence="2 3">
    <name type="scientific">Salinimonas marina</name>
    <dbReference type="NCBI Taxonomy" id="2785918"/>
    <lineage>
        <taxon>Bacteria</taxon>
        <taxon>Pseudomonadati</taxon>
        <taxon>Pseudomonadota</taxon>
        <taxon>Gammaproteobacteria</taxon>
        <taxon>Alteromonadales</taxon>
        <taxon>Alteromonadaceae</taxon>
        <taxon>Alteromonas/Salinimonas group</taxon>
        <taxon>Salinimonas</taxon>
    </lineage>
</organism>
<evidence type="ECO:0000313" key="3">
    <source>
        <dbReference type="Proteomes" id="UP000595095"/>
    </source>
</evidence>
<reference evidence="2 3" key="1">
    <citation type="submission" date="2020-11" db="EMBL/GenBank/DDBJ databases">
        <title>Complete genome sequence for Salinimonas sp. strain G2-b.</title>
        <authorList>
            <person name="Park S.-J."/>
        </authorList>
    </citation>
    <scope>NUCLEOTIDE SEQUENCE [LARGE SCALE GENOMIC DNA]</scope>
    <source>
        <strain evidence="2 3">G2-b</strain>
    </source>
</reference>
<dbReference type="RefSeq" id="WP_195810226.1">
    <property type="nucleotide sequence ID" value="NZ_CP064795.1"/>
</dbReference>
<proteinExistence type="predicted"/>
<dbReference type="AlphaFoldDB" id="A0A7S9HCG0"/>
<feature type="domain" description="Glycosyl transferase family 1" evidence="1">
    <location>
        <begin position="201"/>
        <end position="340"/>
    </location>
</feature>
<dbReference type="PANTHER" id="PTHR12526">
    <property type="entry name" value="GLYCOSYLTRANSFERASE"/>
    <property type="match status" value="1"/>
</dbReference>
<protein>
    <submittedName>
        <fullName evidence="2">Glycosyltransferase family 4 protein</fullName>
    </submittedName>
</protein>
<dbReference type="Pfam" id="PF00534">
    <property type="entry name" value="Glycos_transf_1"/>
    <property type="match status" value="1"/>
</dbReference>
<dbReference type="InterPro" id="IPR001296">
    <property type="entry name" value="Glyco_trans_1"/>
</dbReference>
<sequence>MFNIIVPGIFHYKYYIEYFSEDDNLKKFIYSHKINSNFLDGSGKETNLFLRENFLQFFIKIFGAKYCYRKIFFFDMLWSLSTRFISPCKVNLVLMQGNSNSLIKRLALHGHVVGEAVNIHPTEMLKLLNEDKLFHGIDFFWSETVYRNKLREIQNVDYILAPSMCVKESYIKHGFDKNKIFLIPYGVSFSNTSSVAIPTGSKLKIVVVGQVFPRKGHYYLLKSIQKLSLNLDLDLHFIGLADKQYMDVLSSIGVDFTYHGSLSHSVVLDFISSSDISVLPSIEDGFGMVAMESIQMGVPVIVSKFAGASDIISRYGGGVVYDPLSSNGFETSLQKIISGRFSRDCHDIPTWSDYAIQLKELLKNINEDCH</sequence>
<dbReference type="SUPFAM" id="SSF53756">
    <property type="entry name" value="UDP-Glycosyltransferase/glycogen phosphorylase"/>
    <property type="match status" value="1"/>
</dbReference>
<evidence type="ECO:0000259" key="1">
    <source>
        <dbReference type="Pfam" id="PF00534"/>
    </source>
</evidence>
<evidence type="ECO:0000313" key="2">
    <source>
        <dbReference type="EMBL" id="QPG05135.1"/>
    </source>
</evidence>
<gene>
    <name evidence="2" type="ORF">IT774_13520</name>
</gene>
<accession>A0A7S9HCG0</accession>
<dbReference type="Proteomes" id="UP000595095">
    <property type="component" value="Chromosome"/>
</dbReference>
<dbReference type="KEGG" id="smaa:IT774_13520"/>
<name>A0A7S9HCG0_9ALTE</name>
<dbReference type="GO" id="GO:1901135">
    <property type="term" value="P:carbohydrate derivative metabolic process"/>
    <property type="evidence" value="ECO:0007669"/>
    <property type="project" value="UniProtKB-ARBA"/>
</dbReference>
<keyword evidence="2" id="KW-0808">Transferase</keyword>
<dbReference type="GO" id="GO:0016757">
    <property type="term" value="F:glycosyltransferase activity"/>
    <property type="evidence" value="ECO:0007669"/>
    <property type="project" value="InterPro"/>
</dbReference>
<dbReference type="CDD" id="cd03801">
    <property type="entry name" value="GT4_PimA-like"/>
    <property type="match status" value="1"/>
</dbReference>
<keyword evidence="3" id="KW-1185">Reference proteome</keyword>
<dbReference type="Gene3D" id="3.40.50.2000">
    <property type="entry name" value="Glycogen Phosphorylase B"/>
    <property type="match status" value="2"/>
</dbReference>